<keyword evidence="3" id="KW-0378">Hydrolase</keyword>
<keyword evidence="7" id="KW-1185">Reference proteome</keyword>
<dbReference type="NCBIfam" id="TIGR01891">
    <property type="entry name" value="amidohydrolases"/>
    <property type="match status" value="1"/>
</dbReference>
<dbReference type="PANTHER" id="PTHR11014">
    <property type="entry name" value="PEPTIDASE M20 FAMILY MEMBER"/>
    <property type="match status" value="1"/>
</dbReference>
<dbReference type="PIRSF" id="PIRSF005962">
    <property type="entry name" value="Pept_M20D_amidohydro"/>
    <property type="match status" value="1"/>
</dbReference>
<dbReference type="Pfam" id="PF07687">
    <property type="entry name" value="M20_dimer"/>
    <property type="match status" value="1"/>
</dbReference>
<feature type="binding site" evidence="4">
    <location>
        <position position="114"/>
    </location>
    <ligand>
        <name>Mn(2+)</name>
        <dbReference type="ChEBI" id="CHEBI:29035"/>
        <label>2</label>
    </ligand>
</feature>
<reference evidence="6 7" key="1">
    <citation type="journal article" date="2017" name="Genome Announc.">
        <title>Genome sequence of the saprophytic ascomycete Epicoccum nigrum ICMP 19927 strain isolated from New Zealand.</title>
        <authorList>
            <person name="Fokin M."/>
            <person name="Fleetwood D."/>
            <person name="Weir B.S."/>
            <person name="Villas-Boas S.G."/>
        </authorList>
    </citation>
    <scope>NUCLEOTIDE SEQUENCE [LARGE SCALE GENOMIC DNA]</scope>
    <source>
        <strain evidence="6 7">ICMP 19927</strain>
    </source>
</reference>
<feature type="binding site" evidence="4">
    <location>
        <position position="177"/>
    </location>
    <ligand>
        <name>Mn(2+)</name>
        <dbReference type="ChEBI" id="CHEBI:29035"/>
        <label>2</label>
    </ligand>
</feature>
<dbReference type="Pfam" id="PF01546">
    <property type="entry name" value="Peptidase_M20"/>
    <property type="match status" value="1"/>
</dbReference>
<protein>
    <recommendedName>
        <fullName evidence="5">Peptidase M20 dimerisation domain-containing protein</fullName>
    </recommendedName>
</protein>
<comment type="cofactor">
    <cofactor evidence="4">
        <name>Mn(2+)</name>
        <dbReference type="ChEBI" id="CHEBI:29035"/>
    </cofactor>
    <text evidence="4">The Mn(2+) ion enhances activity.</text>
</comment>
<dbReference type="InterPro" id="IPR002933">
    <property type="entry name" value="Peptidase_M20"/>
</dbReference>
<dbReference type="Proteomes" id="UP000193240">
    <property type="component" value="Unassembled WGS sequence"/>
</dbReference>
<evidence type="ECO:0000256" key="2">
    <source>
        <dbReference type="ARBA" id="ARBA00006247"/>
    </source>
</evidence>
<dbReference type="PANTHER" id="PTHR11014:SF63">
    <property type="entry name" value="METALLOPEPTIDASE, PUTATIVE (AFU_ORTHOLOGUE AFUA_6G09600)-RELATED"/>
    <property type="match status" value="1"/>
</dbReference>
<dbReference type="EMBL" id="KZ107857">
    <property type="protein sequence ID" value="OSS44481.1"/>
    <property type="molecule type" value="Genomic_DNA"/>
</dbReference>
<dbReference type="InParanoid" id="A0A1Y2LKS9"/>
<evidence type="ECO:0000256" key="4">
    <source>
        <dbReference type="PIRSR" id="PIRSR005962-1"/>
    </source>
</evidence>
<dbReference type="OMA" id="ITSACDR"/>
<proteinExistence type="inferred from homology"/>
<sequence>MPSISETVSTHQPDFNAYEELYKWFHTHPELSFCEKETAAAIAKHLESLHAFEIHTHIGGHGLAAVLKNGEGKTLLLRADIDALPVQEQTGLAYASTKRMKDVEGVEKPVMHACGHDMHITALLATAEMMVKAKDTWSGTLILVFQPAEEKGKGAQAMVDDGLYDKVPIPDVVIGAHVMPEKAGVIGTKRGLIASSADSYLLKIKGRQTHASTPHRGNDPIVQAASTILRLQTIVAREVDPLDFAVVTVAAIHAGDAENIIPEHAHLKLDIRAANPETRARVLSSVRTIVHAEALASSNPNTPELTEIRNFPLLYNDATVTATLEASFSSHFRDASYAAYTPDIARLQGSEDFGILATAVGKPSCFFLYGGTDPEVYGRLEGEGRLSEVPGNHSPFFVPVVQPTLRVGFEGYAVSALTFLGKV</sequence>
<dbReference type="AlphaFoldDB" id="A0A1Y2LKS9"/>
<gene>
    <name evidence="6" type="ORF">B5807_10779</name>
</gene>
<dbReference type="InterPro" id="IPR011650">
    <property type="entry name" value="Peptidase_M20_dimer"/>
</dbReference>
<dbReference type="GO" id="GO:0046872">
    <property type="term" value="F:metal ion binding"/>
    <property type="evidence" value="ECO:0007669"/>
    <property type="project" value="UniProtKB-KW"/>
</dbReference>
<evidence type="ECO:0000256" key="1">
    <source>
        <dbReference type="ARBA" id="ARBA00006153"/>
    </source>
</evidence>
<organism evidence="6 7">
    <name type="scientific">Epicoccum nigrum</name>
    <name type="common">Soil fungus</name>
    <name type="synonym">Epicoccum purpurascens</name>
    <dbReference type="NCBI Taxonomy" id="105696"/>
    <lineage>
        <taxon>Eukaryota</taxon>
        <taxon>Fungi</taxon>
        <taxon>Dikarya</taxon>
        <taxon>Ascomycota</taxon>
        <taxon>Pezizomycotina</taxon>
        <taxon>Dothideomycetes</taxon>
        <taxon>Pleosporomycetidae</taxon>
        <taxon>Pleosporales</taxon>
        <taxon>Pleosporineae</taxon>
        <taxon>Didymellaceae</taxon>
        <taxon>Epicoccum</taxon>
    </lineage>
</organism>
<comment type="similarity">
    <text evidence="2">Belongs to the peptidase M20A family.</text>
</comment>
<dbReference type="STRING" id="105696.A0A1Y2LKS9"/>
<feature type="binding site" evidence="4">
    <location>
        <position position="116"/>
    </location>
    <ligand>
        <name>Mn(2+)</name>
        <dbReference type="ChEBI" id="CHEBI:29035"/>
        <label>2</label>
    </ligand>
</feature>
<feature type="binding site" evidence="4">
    <location>
        <position position="150"/>
    </location>
    <ligand>
        <name>Mn(2+)</name>
        <dbReference type="ChEBI" id="CHEBI:29035"/>
        <label>2</label>
    </ligand>
</feature>
<dbReference type="FunFam" id="3.30.70.360:FF:000001">
    <property type="entry name" value="N-acetyldiaminopimelate deacetylase"/>
    <property type="match status" value="1"/>
</dbReference>
<dbReference type="Gene3D" id="3.30.70.360">
    <property type="match status" value="1"/>
</dbReference>
<evidence type="ECO:0000313" key="7">
    <source>
        <dbReference type="Proteomes" id="UP000193240"/>
    </source>
</evidence>
<dbReference type="InterPro" id="IPR017439">
    <property type="entry name" value="Amidohydrolase"/>
</dbReference>
<evidence type="ECO:0000313" key="6">
    <source>
        <dbReference type="EMBL" id="OSS44481.1"/>
    </source>
</evidence>
<dbReference type="GO" id="GO:0016787">
    <property type="term" value="F:hydrolase activity"/>
    <property type="evidence" value="ECO:0007669"/>
    <property type="project" value="UniProtKB-KW"/>
</dbReference>
<evidence type="ECO:0000259" key="5">
    <source>
        <dbReference type="Pfam" id="PF07687"/>
    </source>
</evidence>
<dbReference type="InterPro" id="IPR036264">
    <property type="entry name" value="Bact_exopeptidase_dim_dom"/>
</dbReference>
<dbReference type="Gene3D" id="3.40.630.10">
    <property type="entry name" value="Zn peptidases"/>
    <property type="match status" value="1"/>
</dbReference>
<keyword evidence="4" id="KW-0464">Manganese</keyword>
<accession>A0A1Y2LKS9</accession>
<name>A0A1Y2LKS9_EPING</name>
<evidence type="ECO:0000256" key="3">
    <source>
        <dbReference type="ARBA" id="ARBA00022801"/>
    </source>
</evidence>
<dbReference type="SUPFAM" id="SSF55031">
    <property type="entry name" value="Bacterial exopeptidase dimerisation domain"/>
    <property type="match status" value="1"/>
</dbReference>
<comment type="similarity">
    <text evidence="1">Belongs to the peptidase M20 family.</text>
</comment>
<keyword evidence="4" id="KW-0479">Metal-binding</keyword>
<feature type="domain" description="Peptidase M20 dimerisation" evidence="5">
    <location>
        <begin position="199"/>
        <end position="294"/>
    </location>
</feature>
<dbReference type="SUPFAM" id="SSF53187">
    <property type="entry name" value="Zn-dependent exopeptidases"/>
    <property type="match status" value="1"/>
</dbReference>